<dbReference type="EMBL" id="CP159992">
    <property type="protein sequence ID" value="XCP93207.1"/>
    <property type="molecule type" value="Genomic_DNA"/>
</dbReference>
<sequence length="89" mass="9968">MKTEEGIAEVINHWDPLALLAGGAPRNEYDLEIKEISKQVTSDINETELARVIYSVFKDKTGVELNPLSCLKHAFQMVEGTCRNSEGQF</sequence>
<name>A0AAU8N5X5_9BACL</name>
<dbReference type="Gene3D" id="1.10.340.20">
    <property type="entry name" value="Apc36109-like domain"/>
    <property type="match status" value="1"/>
</dbReference>
<evidence type="ECO:0000313" key="1">
    <source>
        <dbReference type="EMBL" id="XCP93207.1"/>
    </source>
</evidence>
<dbReference type="RefSeq" id="WP_366289825.1">
    <property type="nucleotide sequence ID" value="NZ_CP159992.1"/>
</dbReference>
<accession>A0AAU8N5X5</accession>
<evidence type="ECO:0008006" key="2">
    <source>
        <dbReference type="Google" id="ProtNLM"/>
    </source>
</evidence>
<dbReference type="SUPFAM" id="SSF116922">
    <property type="entry name" value="YugE-like"/>
    <property type="match status" value="1"/>
</dbReference>
<proteinExistence type="predicted"/>
<protein>
    <recommendedName>
        <fullName evidence="2">DUF1871 domain-containing protein</fullName>
    </recommendedName>
</protein>
<gene>
    <name evidence="1" type="ORF">ABXS70_18435</name>
</gene>
<dbReference type="InterPro" id="IPR023162">
    <property type="entry name" value="Apc36109-like_dom_sf"/>
</dbReference>
<organism evidence="1">
    <name type="scientific">Paenibacillus sp. AN1007</name>
    <dbReference type="NCBI Taxonomy" id="3151385"/>
    <lineage>
        <taxon>Bacteria</taxon>
        <taxon>Bacillati</taxon>
        <taxon>Bacillota</taxon>
        <taxon>Bacilli</taxon>
        <taxon>Bacillales</taxon>
        <taxon>Paenibacillaceae</taxon>
        <taxon>Paenibacillus</taxon>
    </lineage>
</organism>
<dbReference type="AlphaFoldDB" id="A0AAU8N5X5"/>
<reference evidence="1" key="1">
    <citation type="submission" date="2024-05" db="EMBL/GenBank/DDBJ databases">
        <title>Draft genome assemblies of 36 bacteria isolated from hibernating arctic ground squirrels.</title>
        <authorList>
            <person name="McKee H."/>
            <person name="Mullen L."/>
            <person name="Drown D.M."/>
            <person name="Duddleston K.N."/>
        </authorList>
    </citation>
    <scope>NUCLEOTIDE SEQUENCE</scope>
    <source>
        <strain evidence="1">AN1007</strain>
    </source>
</reference>